<dbReference type="EMBL" id="CAJZBQ010000055">
    <property type="protein sequence ID" value="CAG9332910.1"/>
    <property type="molecule type" value="Genomic_DNA"/>
</dbReference>
<name>A0AAU9KBD8_9CILI</name>
<evidence type="ECO:0000313" key="2">
    <source>
        <dbReference type="Proteomes" id="UP001162131"/>
    </source>
</evidence>
<protein>
    <submittedName>
        <fullName evidence="1">Uncharacterized protein</fullName>
    </submittedName>
</protein>
<organism evidence="1 2">
    <name type="scientific">Blepharisma stoltei</name>
    <dbReference type="NCBI Taxonomy" id="1481888"/>
    <lineage>
        <taxon>Eukaryota</taxon>
        <taxon>Sar</taxon>
        <taxon>Alveolata</taxon>
        <taxon>Ciliophora</taxon>
        <taxon>Postciliodesmatophora</taxon>
        <taxon>Heterotrichea</taxon>
        <taxon>Heterotrichida</taxon>
        <taxon>Blepharismidae</taxon>
        <taxon>Blepharisma</taxon>
    </lineage>
</organism>
<comment type="caution">
    <text evidence="1">The sequence shown here is derived from an EMBL/GenBank/DDBJ whole genome shotgun (WGS) entry which is preliminary data.</text>
</comment>
<accession>A0AAU9KBD8</accession>
<proteinExistence type="predicted"/>
<evidence type="ECO:0000313" key="1">
    <source>
        <dbReference type="EMBL" id="CAG9332910.1"/>
    </source>
</evidence>
<sequence>MPAGRFIWRTPPISLVLTLKVNVSLILVSVLHWEAWIGLLTQMPDGHKILPGVRLWNALPIEIPAADIHKAIKPIKISIL</sequence>
<gene>
    <name evidence="1" type="ORF">BSTOLATCC_MIC57196</name>
</gene>
<dbReference type="AlphaFoldDB" id="A0AAU9KBD8"/>
<reference evidence="1" key="1">
    <citation type="submission" date="2021-09" db="EMBL/GenBank/DDBJ databases">
        <authorList>
            <consortium name="AG Swart"/>
            <person name="Singh M."/>
            <person name="Singh A."/>
            <person name="Seah K."/>
            <person name="Emmerich C."/>
        </authorList>
    </citation>
    <scope>NUCLEOTIDE SEQUENCE</scope>
    <source>
        <strain evidence="1">ATCC30299</strain>
    </source>
</reference>
<dbReference type="Proteomes" id="UP001162131">
    <property type="component" value="Unassembled WGS sequence"/>
</dbReference>
<keyword evidence="2" id="KW-1185">Reference proteome</keyword>